<dbReference type="AlphaFoldDB" id="A0A5E4FWS4"/>
<keyword evidence="2" id="KW-0119">Carbohydrate metabolism</keyword>
<dbReference type="PANTHER" id="PTHR34567">
    <property type="entry name" value="FK506-BINDING-LIKE PROTEIN"/>
    <property type="match status" value="1"/>
</dbReference>
<keyword evidence="2" id="KW-0858">Xylan degradation</keyword>
<name>A0A5E4FWS4_PRUDU</name>
<keyword evidence="2" id="KW-0326">Glycosidase</keyword>
<feature type="region of interest" description="Disordered" evidence="1">
    <location>
        <begin position="218"/>
        <end position="253"/>
    </location>
</feature>
<gene>
    <name evidence="2" type="ORF">ALMOND_2B013329</name>
</gene>
<protein>
    <submittedName>
        <fullName evidence="2">PREDICTED: bifunctional endo-1 4-beta-xylanase</fullName>
    </submittedName>
</protein>
<dbReference type="PANTHER" id="PTHR34567:SF3">
    <property type="entry name" value="FK506-BINDING-LIKE PROTEIN"/>
    <property type="match status" value="1"/>
</dbReference>
<evidence type="ECO:0000313" key="3">
    <source>
        <dbReference type="Proteomes" id="UP000327085"/>
    </source>
</evidence>
<accession>A0A5E4FWS4</accession>
<reference evidence="3" key="1">
    <citation type="journal article" date="2020" name="Plant J.">
        <title>Transposons played a major role in the diversification between the closely related almond and peach genomes: results from the almond genome sequence.</title>
        <authorList>
            <person name="Alioto T."/>
            <person name="Alexiou K.G."/>
            <person name="Bardil A."/>
            <person name="Barteri F."/>
            <person name="Castanera R."/>
            <person name="Cruz F."/>
            <person name="Dhingra A."/>
            <person name="Duval H."/>
            <person name="Fernandez I Marti A."/>
            <person name="Frias L."/>
            <person name="Galan B."/>
            <person name="Garcia J.L."/>
            <person name="Howad W."/>
            <person name="Gomez-Garrido J."/>
            <person name="Gut M."/>
            <person name="Julca I."/>
            <person name="Morata J."/>
            <person name="Puigdomenech P."/>
            <person name="Ribeca P."/>
            <person name="Rubio Cabetas M.J."/>
            <person name="Vlasova A."/>
            <person name="Wirthensohn M."/>
            <person name="Garcia-Mas J."/>
            <person name="Gabaldon T."/>
            <person name="Casacuberta J.M."/>
            <person name="Arus P."/>
        </authorList>
    </citation>
    <scope>NUCLEOTIDE SEQUENCE [LARGE SCALE GENOMIC DNA]</scope>
    <source>
        <strain evidence="3">cv. Texas</strain>
    </source>
</reference>
<keyword evidence="2" id="KW-0378">Hydrolase</keyword>
<dbReference type="GO" id="GO:0045493">
    <property type="term" value="P:xylan catabolic process"/>
    <property type="evidence" value="ECO:0007669"/>
    <property type="project" value="UniProtKB-KW"/>
</dbReference>
<dbReference type="FunCoup" id="A0A5E4FWS4">
    <property type="interactions" value="108"/>
</dbReference>
<dbReference type="OMA" id="GNCWNNS"/>
<proteinExistence type="predicted"/>
<dbReference type="Gramene" id="VVA31902">
    <property type="protein sequence ID" value="VVA31902"/>
    <property type="gene ID" value="Prudul26B013329"/>
</dbReference>
<dbReference type="GO" id="GO:0016798">
    <property type="term" value="F:hydrolase activity, acting on glycosyl bonds"/>
    <property type="evidence" value="ECO:0007669"/>
    <property type="project" value="UniProtKB-KW"/>
</dbReference>
<feature type="region of interest" description="Disordered" evidence="1">
    <location>
        <begin position="314"/>
        <end position="337"/>
    </location>
</feature>
<dbReference type="InParanoid" id="A0A5E4FWS4"/>
<keyword evidence="2" id="KW-0624">Polysaccharide degradation</keyword>
<dbReference type="EMBL" id="CABIKO010000230">
    <property type="protein sequence ID" value="VVA31902.1"/>
    <property type="molecule type" value="Genomic_DNA"/>
</dbReference>
<dbReference type="Proteomes" id="UP000327085">
    <property type="component" value="Chromosome 7"/>
</dbReference>
<sequence length="337" mass="39153">MILNVKLKNHKKLTLVVDALKFDPVKLCGDEVKENSEDGLWKVFLDMDGDVRWCLIMGSWRGQQGYIYSQQHIPWTKPQNRKPPQDSWQFSVPHWEKKFCSIVGSVPWGKLIETKKYMYLYENIVQWNDSAGEEAFNNAKSRFWAEINGLHCSILLPDPDIYIDDIDWNSTIDPELVLDLEREPKPSDYKAQEEAVILGNPPLLNQSFSCTGWGDEEEEFKNKENPDNWNRGWNEDNKENPWEPVSAQSKAGVGGWENNASEWKNNTGGPNNMYYRRTDGALWGKSDANSRKKEGGSWYNSRYKTSRFNGDDYQKDRGWRNGGRRNNRVHVGYENLT</sequence>
<evidence type="ECO:0000313" key="2">
    <source>
        <dbReference type="EMBL" id="VVA31902.1"/>
    </source>
</evidence>
<evidence type="ECO:0000256" key="1">
    <source>
        <dbReference type="SAM" id="MobiDB-lite"/>
    </source>
</evidence>
<organism evidence="2 3">
    <name type="scientific">Prunus dulcis</name>
    <name type="common">Almond</name>
    <name type="synonym">Amygdalus dulcis</name>
    <dbReference type="NCBI Taxonomy" id="3755"/>
    <lineage>
        <taxon>Eukaryota</taxon>
        <taxon>Viridiplantae</taxon>
        <taxon>Streptophyta</taxon>
        <taxon>Embryophyta</taxon>
        <taxon>Tracheophyta</taxon>
        <taxon>Spermatophyta</taxon>
        <taxon>Magnoliopsida</taxon>
        <taxon>eudicotyledons</taxon>
        <taxon>Gunneridae</taxon>
        <taxon>Pentapetalae</taxon>
        <taxon>rosids</taxon>
        <taxon>fabids</taxon>
        <taxon>Rosales</taxon>
        <taxon>Rosaceae</taxon>
        <taxon>Amygdaloideae</taxon>
        <taxon>Amygdaleae</taxon>
        <taxon>Prunus</taxon>
    </lineage>
</organism>